<keyword evidence="3" id="KW-0624">Polysaccharide degradation</keyword>
<proteinExistence type="inferred from homology"/>
<keyword evidence="3" id="KW-0119">Carbohydrate metabolism</keyword>
<sequence length="534" mass="59175">MKSSILTWTASVFFSLAAAVPQQGKFERRCNRLAQTFSPDSKTTVLLSEYLPAGANVTNPDNHPSCQSKPFTITYVDMCRLRLKVATSSTSGLEMEAWMPVDWSKKRYLVLGNGGLGGCIAYPDMAYTASLGFATIAHNNGHLGDTAEPMLNNPGVVEDYAYRAIKTATKVGKKAVRHFYQTALKNSYYMGCSSGGRQGLKAAQDFPEEFDGIIAGAPANDINNLFSIVGHYYKVMGKPGDATHLNGDQWAAMRNMILSQCDSLDGAADGVIEEPRSCNPRFEALMCATGQTWASHGCLTSKQVGAVRKFFEPYYGTDGNLLYPRFDPGAEVISDVYDGQPPYFTDQWFKYAVKNDPNWDFDANFSLQEVMALNALDPFGVSTWKDLKKLKRTGHKLLTYHGLQDGLISSENSYRYYEYVSRSMGLTSSQLDQFYRYFPISGQSHCWGGAGSWYIGATSQFARVRGIPGIPSDDSVLMTMVKWVEQGVAPERLRARNIDLQTGTVKGMKDHCKWPKKNVYLGGDFNAKESWGCQ</sequence>
<dbReference type="EMBL" id="JAVHNS010000003">
    <property type="protein sequence ID" value="KAK6360951.1"/>
    <property type="molecule type" value="Genomic_DNA"/>
</dbReference>
<keyword evidence="3" id="KW-0858">Xylan degradation</keyword>
<evidence type="ECO:0000313" key="12">
    <source>
        <dbReference type="Proteomes" id="UP001373714"/>
    </source>
</evidence>
<gene>
    <name evidence="11" type="primary">FAEB-2_2</name>
    <name evidence="11" type="ORF">TWF730_007066</name>
</gene>
<keyword evidence="2" id="KW-0719">Serine esterase</keyword>
<dbReference type="Pfam" id="PF07519">
    <property type="entry name" value="Tannase"/>
    <property type="match status" value="1"/>
</dbReference>
<comment type="similarity">
    <text evidence="1 10">Belongs to the tannase family.</text>
</comment>
<evidence type="ECO:0000313" key="11">
    <source>
        <dbReference type="EMBL" id="KAK6360951.1"/>
    </source>
</evidence>
<dbReference type="AlphaFoldDB" id="A0AAV9VJ19"/>
<evidence type="ECO:0000256" key="3">
    <source>
        <dbReference type="ARBA" id="ARBA00022651"/>
    </source>
</evidence>
<evidence type="ECO:0000256" key="8">
    <source>
        <dbReference type="ARBA" id="ARBA00023157"/>
    </source>
</evidence>
<keyword evidence="5 10" id="KW-0732">Signal</keyword>
<name>A0AAV9VJ19_9PEZI</name>
<dbReference type="Proteomes" id="UP001373714">
    <property type="component" value="Unassembled WGS sequence"/>
</dbReference>
<evidence type="ECO:0000256" key="2">
    <source>
        <dbReference type="ARBA" id="ARBA00022487"/>
    </source>
</evidence>
<evidence type="ECO:0000256" key="6">
    <source>
        <dbReference type="ARBA" id="ARBA00022801"/>
    </source>
</evidence>
<dbReference type="InterPro" id="IPR029058">
    <property type="entry name" value="AB_hydrolase_fold"/>
</dbReference>
<evidence type="ECO:0000256" key="1">
    <source>
        <dbReference type="ARBA" id="ARBA00006249"/>
    </source>
</evidence>
<dbReference type="GO" id="GO:0030600">
    <property type="term" value="F:feruloyl esterase activity"/>
    <property type="evidence" value="ECO:0007669"/>
    <property type="project" value="UniProtKB-EC"/>
</dbReference>
<evidence type="ECO:0000256" key="10">
    <source>
        <dbReference type="RuleBase" id="RU361238"/>
    </source>
</evidence>
<feature type="signal peptide" evidence="10">
    <location>
        <begin position="1"/>
        <end position="19"/>
    </location>
</feature>
<reference evidence="11 12" key="1">
    <citation type="submission" date="2019-10" db="EMBL/GenBank/DDBJ databases">
        <authorList>
            <person name="Palmer J.M."/>
        </authorList>
    </citation>
    <scope>NUCLEOTIDE SEQUENCE [LARGE SCALE GENOMIC DNA]</scope>
    <source>
        <strain evidence="11 12">TWF730</strain>
    </source>
</reference>
<evidence type="ECO:0000256" key="7">
    <source>
        <dbReference type="ARBA" id="ARBA00022837"/>
    </source>
</evidence>
<accession>A0AAV9VJ19</accession>
<dbReference type="InterPro" id="IPR011118">
    <property type="entry name" value="Tannase/feruloyl_esterase"/>
</dbReference>
<dbReference type="PANTHER" id="PTHR33938">
    <property type="entry name" value="FERULOYL ESTERASE B-RELATED"/>
    <property type="match status" value="1"/>
</dbReference>
<dbReference type="GO" id="GO:0046872">
    <property type="term" value="F:metal ion binding"/>
    <property type="evidence" value="ECO:0007669"/>
    <property type="project" value="UniProtKB-KW"/>
</dbReference>
<organism evidence="11 12">
    <name type="scientific">Orbilia blumenaviensis</name>
    <dbReference type="NCBI Taxonomy" id="1796055"/>
    <lineage>
        <taxon>Eukaryota</taxon>
        <taxon>Fungi</taxon>
        <taxon>Dikarya</taxon>
        <taxon>Ascomycota</taxon>
        <taxon>Pezizomycotina</taxon>
        <taxon>Orbiliomycetes</taxon>
        <taxon>Orbiliales</taxon>
        <taxon>Orbiliaceae</taxon>
        <taxon>Orbilia</taxon>
    </lineage>
</organism>
<dbReference type="SUPFAM" id="SSF53474">
    <property type="entry name" value="alpha/beta-Hydrolases"/>
    <property type="match status" value="1"/>
</dbReference>
<comment type="caution">
    <text evidence="11">The sequence shown here is derived from an EMBL/GenBank/DDBJ whole genome shotgun (WGS) entry which is preliminary data.</text>
</comment>
<protein>
    <recommendedName>
        <fullName evidence="10">Carboxylic ester hydrolase</fullName>
        <ecNumber evidence="10">3.1.1.-</ecNumber>
    </recommendedName>
</protein>
<comment type="catalytic activity">
    <reaction evidence="9">
        <text>feruloyl-polysaccharide + H2O = ferulate + polysaccharide.</text>
        <dbReference type="EC" id="3.1.1.73"/>
    </reaction>
</comment>
<keyword evidence="7" id="KW-0106">Calcium</keyword>
<dbReference type="GO" id="GO:0045493">
    <property type="term" value="P:xylan catabolic process"/>
    <property type="evidence" value="ECO:0007669"/>
    <property type="project" value="UniProtKB-KW"/>
</dbReference>
<dbReference type="PANTHER" id="PTHR33938:SF15">
    <property type="entry name" value="FERULOYL ESTERASE B-RELATED"/>
    <property type="match status" value="1"/>
</dbReference>
<evidence type="ECO:0000256" key="9">
    <source>
        <dbReference type="ARBA" id="ARBA00034075"/>
    </source>
</evidence>
<keyword evidence="12" id="KW-1185">Reference proteome</keyword>
<keyword evidence="4" id="KW-0479">Metal-binding</keyword>
<dbReference type="Gene3D" id="3.40.50.1820">
    <property type="entry name" value="alpha/beta hydrolase"/>
    <property type="match status" value="1"/>
</dbReference>
<evidence type="ECO:0000256" key="4">
    <source>
        <dbReference type="ARBA" id="ARBA00022723"/>
    </source>
</evidence>
<feature type="chain" id="PRO_5043111191" description="Carboxylic ester hydrolase" evidence="10">
    <location>
        <begin position="20"/>
        <end position="534"/>
    </location>
</feature>
<keyword evidence="6 10" id="KW-0378">Hydrolase</keyword>
<dbReference type="EC" id="3.1.1.-" evidence="10"/>
<evidence type="ECO:0000256" key="5">
    <source>
        <dbReference type="ARBA" id="ARBA00022729"/>
    </source>
</evidence>
<keyword evidence="8" id="KW-1015">Disulfide bond</keyword>